<evidence type="ECO:0000313" key="5">
    <source>
        <dbReference type="Proteomes" id="UP000218785"/>
    </source>
</evidence>
<dbReference type="SUPFAM" id="SSF53756">
    <property type="entry name" value="UDP-Glycosyltransferase/glycogen phosphorylase"/>
    <property type="match status" value="1"/>
</dbReference>
<proteinExistence type="inferred from homology"/>
<dbReference type="KEGG" id="ttq:NIES37_71700"/>
<dbReference type="InterPro" id="IPR007029">
    <property type="entry name" value="YHS_dom"/>
</dbReference>
<dbReference type="GO" id="GO:0005975">
    <property type="term" value="P:carbohydrate metabolic process"/>
    <property type="evidence" value="ECO:0007669"/>
    <property type="project" value="InterPro"/>
</dbReference>
<dbReference type="PIRSF" id="PIRSF000460">
    <property type="entry name" value="Pprylas_GlgP"/>
    <property type="match status" value="1"/>
</dbReference>
<dbReference type="PANTHER" id="PTHR42655">
    <property type="entry name" value="GLYCOGEN PHOSPHORYLASE"/>
    <property type="match status" value="1"/>
</dbReference>
<reference evidence="4 5" key="1">
    <citation type="submission" date="2017-06" db="EMBL/GenBank/DDBJ databases">
        <title>Genome sequencing of cyanobaciteial culture collection at National Institute for Environmental Studies (NIES).</title>
        <authorList>
            <person name="Hirose Y."/>
            <person name="Shimura Y."/>
            <person name="Fujisawa T."/>
            <person name="Nakamura Y."/>
            <person name="Kawachi M."/>
        </authorList>
    </citation>
    <scope>NUCLEOTIDE SEQUENCE [LARGE SCALE GENOMIC DNA]</scope>
    <source>
        <strain evidence="4 5">NIES-37</strain>
        <plasmid evidence="5">Plasmid2 dna</plasmid>
    </source>
</reference>
<sequence>MNPILKDPVCGMTVQPGREITAFYQEQTIHFCSEFCRNKFFQHPELYITILTTTSYDEAKENRRVAYFSMEVAVGSAMPTYSGGLGILAGDTLKSFADLRIPAVGVSLLYRKGYFHQKLDEWGGQQEFPVLWSPEHFLHLLSETVQVEIEQRTVQVRAWQYDIVGLSNYNVPLILLDTGVEQNTDYDRTLTDVLYGGDERYRLAQEILLGIGGVRMLNVLGYRGIERFHMNEGHASLLLLELLKERNGINTETWDFSSIRNQCVFTTHTPVPAGHDQFDYGLVQYSLGHIVPFDVLQMLGGRDRLNMTMLGLNLSHYVNGVAKRHEEVSQEMFPGYPIHHITNGVHSWTWTCDSFRTLYNRYIPSWSNDPSMLRHAISIPQKEIWSAHLAAKARLLTYIQEQTHFSLSAETLTIGFARRATLYKRADLIFSDIDRLLEIAKQVGSLQFVFAGKAHPKDYAGKELIRRIFEISHQLQKQIPIVFLENYDMELSKLIVSGVDLWLNTPQRPLEASGTSGMKAAHNGVPSFSILDGWWIEGHIEGVTGWSIGFREPEFSGSDVLNRQDAEDLYQKLKNVIAPMFYQERERWVDLMRHAIALNASFFNTHRMVQQYVTNAYLP</sequence>
<dbReference type="GO" id="GO:0008184">
    <property type="term" value="F:glycogen phosphorylase activity"/>
    <property type="evidence" value="ECO:0007669"/>
    <property type="project" value="InterPro"/>
</dbReference>
<protein>
    <submittedName>
        <fullName evidence="4">Putative alpha-glucan phosphorylase</fullName>
    </submittedName>
</protein>
<evidence type="ECO:0000256" key="2">
    <source>
        <dbReference type="PIRSR" id="PIRSR000460-1"/>
    </source>
</evidence>
<dbReference type="EMBL" id="AP018250">
    <property type="protein sequence ID" value="BAZ03157.1"/>
    <property type="molecule type" value="Genomic_DNA"/>
</dbReference>
<keyword evidence="5" id="KW-1185">Reference proteome</keyword>
<dbReference type="InterPro" id="IPR052182">
    <property type="entry name" value="Glycogen/Maltodextrin_Phosph"/>
</dbReference>
<dbReference type="NCBIfam" id="TIGR02094">
    <property type="entry name" value="more_P_ylases"/>
    <property type="match status" value="1"/>
</dbReference>
<keyword evidence="4" id="KW-0614">Plasmid</keyword>
<evidence type="ECO:0000313" key="4">
    <source>
        <dbReference type="EMBL" id="BAZ03157.1"/>
    </source>
</evidence>
<feature type="modified residue" description="N6-(pyridoxal phosphate)lysine" evidence="2">
    <location>
        <position position="519"/>
    </location>
</feature>
<gene>
    <name evidence="4" type="ORF">NIES37_71700</name>
</gene>
<dbReference type="RefSeq" id="WP_096585201.1">
    <property type="nucleotide sequence ID" value="NZ_CAWNJS010000003.1"/>
</dbReference>
<dbReference type="InterPro" id="IPR011017">
    <property type="entry name" value="TRASH_dom"/>
</dbReference>
<evidence type="ECO:0000259" key="3">
    <source>
        <dbReference type="SMART" id="SM00746"/>
    </source>
</evidence>
<dbReference type="AlphaFoldDB" id="A0A1Z4NBR8"/>
<organism evidence="4 5">
    <name type="scientific">Tolypothrix tenuis PCC 7101</name>
    <dbReference type="NCBI Taxonomy" id="231146"/>
    <lineage>
        <taxon>Bacteria</taxon>
        <taxon>Bacillati</taxon>
        <taxon>Cyanobacteriota</taxon>
        <taxon>Cyanophyceae</taxon>
        <taxon>Nostocales</taxon>
        <taxon>Tolypothrichaceae</taxon>
        <taxon>Tolypothrix</taxon>
    </lineage>
</organism>
<geneLocation type="plasmid" evidence="5">
    <name>Plasmid2 dna</name>
</geneLocation>
<feature type="domain" description="TRASH" evidence="3">
    <location>
        <begin position="7"/>
        <end position="44"/>
    </location>
</feature>
<evidence type="ECO:0000256" key="1">
    <source>
        <dbReference type="ARBA" id="ARBA00006047"/>
    </source>
</evidence>
<dbReference type="SMART" id="SM00746">
    <property type="entry name" value="TRASH"/>
    <property type="match status" value="1"/>
</dbReference>
<dbReference type="Gene3D" id="3.40.50.2000">
    <property type="entry name" value="Glycogen Phosphorylase B"/>
    <property type="match status" value="2"/>
</dbReference>
<accession>A0A1Z4NBR8</accession>
<dbReference type="GO" id="GO:0030170">
    <property type="term" value="F:pyridoxal phosphate binding"/>
    <property type="evidence" value="ECO:0007669"/>
    <property type="project" value="InterPro"/>
</dbReference>
<dbReference type="InterPro" id="IPR011834">
    <property type="entry name" value="Agluc_phsphrylas"/>
</dbReference>
<dbReference type="Pfam" id="PF00343">
    <property type="entry name" value="Phosphorylase"/>
    <property type="match status" value="2"/>
</dbReference>
<comment type="similarity">
    <text evidence="1">Belongs to the glycogen phosphorylase family.</text>
</comment>
<dbReference type="Proteomes" id="UP000218785">
    <property type="component" value="Plasmid plasmid2"/>
</dbReference>
<dbReference type="InterPro" id="IPR000811">
    <property type="entry name" value="Glyco_trans_35"/>
</dbReference>
<keyword evidence="2" id="KW-0663">Pyridoxal phosphate</keyword>
<dbReference type="Pfam" id="PF04945">
    <property type="entry name" value="YHS"/>
    <property type="match status" value="1"/>
</dbReference>
<name>A0A1Z4NBR8_9CYAN</name>
<dbReference type="PANTHER" id="PTHR42655:SF1">
    <property type="entry name" value="GLYCOGEN PHOSPHORYLASE"/>
    <property type="match status" value="1"/>
</dbReference>